<feature type="transmembrane region" description="Helical" evidence="1">
    <location>
        <begin position="6"/>
        <end position="26"/>
    </location>
</feature>
<keyword evidence="1" id="KW-0472">Membrane</keyword>
<gene>
    <name evidence="2" type="ORF">FGA12_10415</name>
</gene>
<reference evidence="2 3" key="1">
    <citation type="submission" date="2019-06" db="EMBL/GenBank/DDBJ databases">
        <title>Complete genome of Shewanella marisflavi ECSMB14101, a mussel settlement-inducing bacterium isolated from East China Sea.</title>
        <authorList>
            <person name="Yang J."/>
            <person name="Liang X."/>
            <person name="Chang R."/>
            <person name="Peng L."/>
        </authorList>
    </citation>
    <scope>NUCLEOTIDE SEQUENCE [LARGE SCALE GENOMIC DNA]</scope>
    <source>
        <strain evidence="2 3">ECSMB14101</strain>
    </source>
</reference>
<evidence type="ECO:0000313" key="3">
    <source>
        <dbReference type="Proteomes" id="UP000318758"/>
    </source>
</evidence>
<name>A0ABX5WMN1_9GAMM</name>
<dbReference type="Proteomes" id="UP000318758">
    <property type="component" value="Chromosome"/>
</dbReference>
<dbReference type="RefSeq" id="WP_033538287.1">
    <property type="nucleotide sequence ID" value="NZ_CP041153.1"/>
</dbReference>
<keyword evidence="3" id="KW-1185">Reference proteome</keyword>
<keyword evidence="1" id="KW-0812">Transmembrane</keyword>
<protein>
    <recommendedName>
        <fullName evidence="4">DUF4352 domain-containing protein</fullName>
    </recommendedName>
</protein>
<evidence type="ECO:0008006" key="4">
    <source>
        <dbReference type="Google" id="ProtNLM"/>
    </source>
</evidence>
<organism evidence="2 3">
    <name type="scientific">Shewanella marisflavi</name>
    <dbReference type="NCBI Taxonomy" id="260364"/>
    <lineage>
        <taxon>Bacteria</taxon>
        <taxon>Pseudomonadati</taxon>
        <taxon>Pseudomonadota</taxon>
        <taxon>Gammaproteobacteria</taxon>
        <taxon>Alteromonadales</taxon>
        <taxon>Shewanellaceae</taxon>
        <taxon>Shewanella</taxon>
    </lineage>
</organism>
<keyword evidence="1" id="KW-1133">Transmembrane helix</keyword>
<dbReference type="EMBL" id="CP041153">
    <property type="protein sequence ID" value="QDF75529.1"/>
    <property type="molecule type" value="Genomic_DNA"/>
</dbReference>
<evidence type="ECO:0000256" key="1">
    <source>
        <dbReference type="SAM" id="Phobius"/>
    </source>
</evidence>
<sequence length="163" mass="18159">MTIDLSTGLAIYAAVLSTILAVLNLVKFKRDSDKEKVKLSAELIKKNEFEKLVSGMYSEPVEPYPPVESATLYEVKVLNRSDFPIKLDTVKIHSDLGDFSAYKKYSIGGQPNYHSPIGEEFKVDVPSKEYRKFGVVIPKGSENLKVQRITLSTVCGKVVTIKT</sequence>
<accession>A0ABX5WMN1</accession>
<proteinExistence type="predicted"/>
<evidence type="ECO:0000313" key="2">
    <source>
        <dbReference type="EMBL" id="QDF75529.1"/>
    </source>
</evidence>